<feature type="transmembrane region" description="Helical" evidence="1">
    <location>
        <begin position="127"/>
        <end position="148"/>
    </location>
</feature>
<keyword evidence="4" id="KW-1185">Reference proteome</keyword>
<keyword evidence="1" id="KW-1133">Transmembrane helix</keyword>
<evidence type="ECO:0000259" key="2">
    <source>
        <dbReference type="Pfam" id="PF09990"/>
    </source>
</evidence>
<proteinExistence type="predicted"/>
<feature type="domain" description="DUF2231" evidence="2">
    <location>
        <begin position="2"/>
        <end position="158"/>
    </location>
</feature>
<dbReference type="Pfam" id="PF09990">
    <property type="entry name" value="DUF2231"/>
    <property type="match status" value="1"/>
</dbReference>
<dbReference type="AlphaFoldDB" id="A0A6A6I312"/>
<evidence type="ECO:0000256" key="1">
    <source>
        <dbReference type="SAM" id="Phobius"/>
    </source>
</evidence>
<protein>
    <recommendedName>
        <fullName evidence="2">DUF2231 domain-containing protein</fullName>
    </recommendedName>
</protein>
<dbReference type="InterPro" id="IPR019251">
    <property type="entry name" value="DUF2231_TM"/>
</dbReference>
<dbReference type="OrthoDB" id="2580011at2759"/>
<keyword evidence="1" id="KW-0472">Membrane</keyword>
<name>A0A6A6I312_9PLEO</name>
<dbReference type="RefSeq" id="XP_033678974.1">
    <property type="nucleotide sequence ID" value="XM_033822759.1"/>
</dbReference>
<evidence type="ECO:0000313" key="3">
    <source>
        <dbReference type="EMBL" id="KAF2243970.1"/>
    </source>
</evidence>
<organism evidence="3 4">
    <name type="scientific">Trematosphaeria pertusa</name>
    <dbReference type="NCBI Taxonomy" id="390896"/>
    <lineage>
        <taxon>Eukaryota</taxon>
        <taxon>Fungi</taxon>
        <taxon>Dikarya</taxon>
        <taxon>Ascomycota</taxon>
        <taxon>Pezizomycotina</taxon>
        <taxon>Dothideomycetes</taxon>
        <taxon>Pleosporomycetidae</taxon>
        <taxon>Pleosporales</taxon>
        <taxon>Massarineae</taxon>
        <taxon>Trematosphaeriaceae</taxon>
        <taxon>Trematosphaeria</taxon>
    </lineage>
</organism>
<accession>A0A6A6I312</accession>
<gene>
    <name evidence="3" type="ORF">BU26DRAFT_397487</name>
</gene>
<dbReference type="EMBL" id="ML987204">
    <property type="protein sequence ID" value="KAF2243970.1"/>
    <property type="molecule type" value="Genomic_DNA"/>
</dbReference>
<feature type="non-terminal residue" evidence="3">
    <location>
        <position position="158"/>
    </location>
</feature>
<reference evidence="3" key="1">
    <citation type="journal article" date="2020" name="Stud. Mycol.">
        <title>101 Dothideomycetes genomes: a test case for predicting lifestyles and emergence of pathogens.</title>
        <authorList>
            <person name="Haridas S."/>
            <person name="Albert R."/>
            <person name="Binder M."/>
            <person name="Bloem J."/>
            <person name="Labutti K."/>
            <person name="Salamov A."/>
            <person name="Andreopoulos B."/>
            <person name="Baker S."/>
            <person name="Barry K."/>
            <person name="Bills G."/>
            <person name="Bluhm B."/>
            <person name="Cannon C."/>
            <person name="Castanera R."/>
            <person name="Culley D."/>
            <person name="Daum C."/>
            <person name="Ezra D."/>
            <person name="Gonzalez J."/>
            <person name="Henrissat B."/>
            <person name="Kuo A."/>
            <person name="Liang C."/>
            <person name="Lipzen A."/>
            <person name="Lutzoni F."/>
            <person name="Magnuson J."/>
            <person name="Mondo S."/>
            <person name="Nolan M."/>
            <person name="Ohm R."/>
            <person name="Pangilinan J."/>
            <person name="Park H.-J."/>
            <person name="Ramirez L."/>
            <person name="Alfaro M."/>
            <person name="Sun H."/>
            <person name="Tritt A."/>
            <person name="Yoshinaga Y."/>
            <person name="Zwiers L.-H."/>
            <person name="Turgeon B."/>
            <person name="Goodwin S."/>
            <person name="Spatafora J."/>
            <person name="Crous P."/>
            <person name="Grigoriev I."/>
        </authorList>
    </citation>
    <scope>NUCLEOTIDE SEQUENCE</scope>
    <source>
        <strain evidence="3">CBS 122368</strain>
    </source>
</reference>
<feature type="non-terminal residue" evidence="3">
    <location>
        <position position="1"/>
    </location>
</feature>
<sequence>SHPMHPATVHFPISFTFLTGGLDALYFASTFPATAGIVASTFETLDIRLQPSTLPLLSYYATLLTLLTAIPAVLTGAWELMPLIKRDGLSKKAQTGVLHALANDITVFGAAYNWWTRRSAVGFAPSTTNVLVSATLAVPASFFAAYLGGQLVYQYGMG</sequence>
<keyword evidence="1" id="KW-0812">Transmembrane</keyword>
<dbReference type="Proteomes" id="UP000800094">
    <property type="component" value="Unassembled WGS sequence"/>
</dbReference>
<feature type="transmembrane region" description="Helical" evidence="1">
    <location>
        <begin position="57"/>
        <end position="77"/>
    </location>
</feature>
<dbReference type="GeneID" id="54576089"/>
<evidence type="ECO:0000313" key="4">
    <source>
        <dbReference type="Proteomes" id="UP000800094"/>
    </source>
</evidence>
<feature type="transmembrane region" description="Helical" evidence="1">
    <location>
        <begin position="24"/>
        <end position="45"/>
    </location>
</feature>
<feature type="transmembrane region" description="Helical" evidence="1">
    <location>
        <begin position="97"/>
        <end position="115"/>
    </location>
</feature>